<organism evidence="8 9">
    <name type="scientific">Nocardia bhagyanarayanae</name>
    <dbReference type="NCBI Taxonomy" id="1215925"/>
    <lineage>
        <taxon>Bacteria</taxon>
        <taxon>Bacillati</taxon>
        <taxon>Actinomycetota</taxon>
        <taxon>Actinomycetes</taxon>
        <taxon>Mycobacteriales</taxon>
        <taxon>Nocardiaceae</taxon>
        <taxon>Nocardia</taxon>
    </lineage>
</organism>
<reference evidence="8 9" key="1">
    <citation type="submission" date="2019-06" db="EMBL/GenBank/DDBJ databases">
        <title>Sequencing the genomes of 1000 actinobacteria strains.</title>
        <authorList>
            <person name="Klenk H.-P."/>
        </authorList>
    </citation>
    <scope>NUCLEOTIDE SEQUENCE [LARGE SCALE GENOMIC DNA]</scope>
    <source>
        <strain evidence="8 9">DSM 103495</strain>
    </source>
</reference>
<dbReference type="AlphaFoldDB" id="A0A543FH21"/>
<keyword evidence="4" id="KW-0720">Serine protease</keyword>
<accession>A0A543FH21</accession>
<feature type="domain" description="Peptidase S8/S53" evidence="7">
    <location>
        <begin position="205"/>
        <end position="459"/>
    </location>
</feature>
<dbReference type="Proteomes" id="UP000316331">
    <property type="component" value="Unassembled WGS sequence"/>
</dbReference>
<evidence type="ECO:0000256" key="6">
    <source>
        <dbReference type="SAM" id="MobiDB-lite"/>
    </source>
</evidence>
<dbReference type="PROSITE" id="PS51892">
    <property type="entry name" value="SUBTILASE"/>
    <property type="match status" value="1"/>
</dbReference>
<gene>
    <name evidence="8" type="ORF">FB390_4876</name>
</gene>
<dbReference type="PROSITE" id="PS00138">
    <property type="entry name" value="SUBTILASE_SER"/>
    <property type="match status" value="1"/>
</dbReference>
<evidence type="ECO:0000256" key="2">
    <source>
        <dbReference type="ARBA" id="ARBA00022670"/>
    </source>
</evidence>
<dbReference type="InterPro" id="IPR015500">
    <property type="entry name" value="Peptidase_S8_subtilisin-rel"/>
</dbReference>
<dbReference type="InterPro" id="IPR036852">
    <property type="entry name" value="Peptidase_S8/S53_dom_sf"/>
</dbReference>
<dbReference type="PANTHER" id="PTHR43806:SF11">
    <property type="entry name" value="CEREVISIN-RELATED"/>
    <property type="match status" value="1"/>
</dbReference>
<evidence type="ECO:0000313" key="9">
    <source>
        <dbReference type="Proteomes" id="UP000316331"/>
    </source>
</evidence>
<dbReference type="Gene3D" id="3.40.50.200">
    <property type="entry name" value="Peptidase S8/S53 domain"/>
    <property type="match status" value="1"/>
</dbReference>
<evidence type="ECO:0000256" key="5">
    <source>
        <dbReference type="PROSITE-ProRule" id="PRU01240"/>
    </source>
</evidence>
<dbReference type="GO" id="GO:0004252">
    <property type="term" value="F:serine-type endopeptidase activity"/>
    <property type="evidence" value="ECO:0007669"/>
    <property type="project" value="InterPro"/>
</dbReference>
<feature type="region of interest" description="Disordered" evidence="6">
    <location>
        <begin position="1"/>
        <end position="21"/>
    </location>
</feature>
<dbReference type="GO" id="GO:0006508">
    <property type="term" value="P:proteolysis"/>
    <property type="evidence" value="ECO:0007669"/>
    <property type="project" value="UniProtKB-KW"/>
</dbReference>
<comment type="caution">
    <text evidence="8">The sequence shown here is derived from an EMBL/GenBank/DDBJ whole genome shotgun (WGS) entry which is preliminary data.</text>
</comment>
<evidence type="ECO:0000256" key="4">
    <source>
        <dbReference type="ARBA" id="ARBA00022825"/>
    </source>
</evidence>
<evidence type="ECO:0000313" key="8">
    <source>
        <dbReference type="EMBL" id="TQM33159.1"/>
    </source>
</evidence>
<dbReference type="OrthoDB" id="9790784at2"/>
<evidence type="ECO:0000256" key="1">
    <source>
        <dbReference type="ARBA" id="ARBA00011073"/>
    </source>
</evidence>
<dbReference type="Pfam" id="PF00082">
    <property type="entry name" value="Peptidase_S8"/>
    <property type="match status" value="1"/>
</dbReference>
<keyword evidence="2" id="KW-0645">Protease</keyword>
<dbReference type="PANTHER" id="PTHR43806">
    <property type="entry name" value="PEPTIDASE S8"/>
    <property type="match status" value="1"/>
</dbReference>
<name>A0A543FH21_9NOCA</name>
<dbReference type="InterPro" id="IPR034073">
    <property type="entry name" value="Subtilisin_DY-like_dom"/>
</dbReference>
<dbReference type="InterPro" id="IPR023828">
    <property type="entry name" value="Peptidase_S8_Ser-AS"/>
</dbReference>
<dbReference type="EMBL" id="VFPG01000001">
    <property type="protein sequence ID" value="TQM33159.1"/>
    <property type="molecule type" value="Genomic_DNA"/>
</dbReference>
<sequence length="487" mass="50705">MAPTDQRRSSARPPVPGSTRSPAELIVVTHGAARPIGPIALRDSAAGRSHLQAALPGGARLSPIFGPADRLPGRLRGTDQESIGAHYLNYFAVLGVADDLEAVAEQLRDDDAVAGAYVKPPAEPPIAPLSTVSVSTAAAPAVTPDYQARQGYLDAAPTGIDARWAWGRPGGRGTGVRVIDIEGAWRFTHEDLTQNQGGVIGGEPAADPGWRNHGTAVAGEISGDVNAFGITGIAPEATIRAVSVFGPGSATAIRTAADALNPGDIILLELHRPGPRRNYQSRPDQLGYIAIEWWPDDLAAIRYATARGVVVVEAAGNGGEDLDAALYDARPDGFPETWRNPFRGGAADSGAVLVGAGAPPPGTHGRDHGPARSRLAFSNYGSRVDAQGWGREVTTTGYGDLQGGGDEDYWYTDEFSGTSSASPIVVGALACYLGITADSGRRDPAQLRELLRATGSPQTDAPGRTVAQRIGNLPDIRAMVGEYQGSA</sequence>
<protein>
    <submittedName>
        <fullName evidence="8">Subtilase family protein</fullName>
    </submittedName>
</protein>
<comment type="caution">
    <text evidence="5">Lacks conserved residue(s) required for the propagation of feature annotation.</text>
</comment>
<dbReference type="CDD" id="cd04843">
    <property type="entry name" value="Peptidases_S8_11"/>
    <property type="match status" value="1"/>
</dbReference>
<dbReference type="PROSITE" id="PS00137">
    <property type="entry name" value="SUBTILASE_HIS"/>
    <property type="match status" value="1"/>
</dbReference>
<dbReference type="RefSeq" id="WP_141810970.1">
    <property type="nucleotide sequence ID" value="NZ_VFPG01000001.1"/>
</dbReference>
<keyword evidence="9" id="KW-1185">Reference proteome</keyword>
<comment type="similarity">
    <text evidence="1 5">Belongs to the peptidase S8 family.</text>
</comment>
<dbReference type="InterPro" id="IPR050131">
    <property type="entry name" value="Peptidase_S8_subtilisin-like"/>
</dbReference>
<keyword evidence="3" id="KW-0378">Hydrolase</keyword>
<dbReference type="InterPro" id="IPR022398">
    <property type="entry name" value="Peptidase_S8_His-AS"/>
</dbReference>
<proteinExistence type="inferred from homology"/>
<dbReference type="PRINTS" id="PR00723">
    <property type="entry name" value="SUBTILISIN"/>
</dbReference>
<dbReference type="InterPro" id="IPR000209">
    <property type="entry name" value="Peptidase_S8/S53_dom"/>
</dbReference>
<evidence type="ECO:0000259" key="7">
    <source>
        <dbReference type="Pfam" id="PF00082"/>
    </source>
</evidence>
<dbReference type="SUPFAM" id="SSF52743">
    <property type="entry name" value="Subtilisin-like"/>
    <property type="match status" value="1"/>
</dbReference>
<evidence type="ECO:0000256" key="3">
    <source>
        <dbReference type="ARBA" id="ARBA00022801"/>
    </source>
</evidence>